<name>A0A7N6ASZ3_ANATE</name>
<evidence type="ECO:0000256" key="3">
    <source>
        <dbReference type="ARBA" id="ARBA00014087"/>
    </source>
</evidence>
<keyword evidence="4 7" id="KW-0175">Coiled coil</keyword>
<dbReference type="GeneTree" id="ENSGT00770000121806"/>
<feature type="coiled-coil region" evidence="7">
    <location>
        <begin position="233"/>
        <end position="274"/>
    </location>
</feature>
<sequence length="369" mass="43445">MADYVVSDDSEKCLYLIQIQYLEEQLERCQVKCDELEEQNKDLLSQCSALEKDKKDITDYLKRSLAAKEKKVDELAKNLESQQMSAKHDREALNLQHSQQKQKLLDQINNLNSQSVTQAAKIEDQKDQFIRMTQQLQYVESLEKQLVSQKEEHKAAIDNLQMETTLERAKVIEYMQNTVNDSVKMKISEILQNERAQHSKREGQIQFLHRETTRLQEEKEALRDGERDLCIKKKMLKKDLKKTEQESMAYKEDVEQLSDNCKQLKVELKDCRITQQHIVAHIEVLRQRLDLVVKECREKAGEVDQLVAEIQMERNRQRQLERVMQEAAIILRHILTDLDKVYETQWKVQRLLEILESKAPQGTPTDLQP</sequence>
<dbReference type="OrthoDB" id="166611at2759"/>
<feature type="coiled-coil region" evidence="7">
    <location>
        <begin position="19"/>
        <end position="114"/>
    </location>
</feature>
<dbReference type="PANTHER" id="PTHR31954:SF1">
    <property type="entry name" value="CILIA- AND FLAGELLA-ASSOCIATED PROTEIN 157"/>
    <property type="match status" value="1"/>
</dbReference>
<evidence type="ECO:0000313" key="9">
    <source>
        <dbReference type="Proteomes" id="UP000265040"/>
    </source>
</evidence>
<evidence type="ECO:0000256" key="2">
    <source>
        <dbReference type="ARBA" id="ARBA00010841"/>
    </source>
</evidence>
<dbReference type="InParanoid" id="A0A7N6ASZ3"/>
<evidence type="ECO:0000256" key="7">
    <source>
        <dbReference type="SAM" id="Coils"/>
    </source>
</evidence>
<proteinExistence type="inferred from homology"/>
<dbReference type="GeneID" id="113150247"/>
<evidence type="ECO:0000313" key="8">
    <source>
        <dbReference type="Ensembl" id="ENSATEP00000052012.1"/>
    </source>
</evidence>
<comment type="similarity">
    <text evidence="2">Belongs to the CFAP157 family.</text>
</comment>
<dbReference type="AlphaFoldDB" id="A0A7N6ASZ3"/>
<reference evidence="8" key="2">
    <citation type="submission" date="2025-08" db="UniProtKB">
        <authorList>
            <consortium name="Ensembl"/>
        </authorList>
    </citation>
    <scope>IDENTIFICATION</scope>
</reference>
<keyword evidence="6" id="KW-0966">Cell projection</keyword>
<evidence type="ECO:0000256" key="1">
    <source>
        <dbReference type="ARBA" id="ARBA00004138"/>
    </source>
</evidence>
<reference evidence="8" key="3">
    <citation type="submission" date="2025-09" db="UniProtKB">
        <authorList>
            <consortium name="Ensembl"/>
        </authorList>
    </citation>
    <scope>IDENTIFICATION</scope>
</reference>
<dbReference type="Ensembl" id="ENSATET00000065987.2">
    <property type="protein sequence ID" value="ENSATEP00000052012.1"/>
    <property type="gene ID" value="ENSATEG00000026742.2"/>
</dbReference>
<dbReference type="GO" id="GO:0008017">
    <property type="term" value="F:microtubule binding"/>
    <property type="evidence" value="ECO:0007669"/>
    <property type="project" value="TreeGrafter"/>
</dbReference>
<protein>
    <recommendedName>
        <fullName evidence="3">Cilia- and flagella-associated protein 157</fullName>
    </recommendedName>
</protein>
<keyword evidence="5" id="KW-0969">Cilium</keyword>
<evidence type="ECO:0000256" key="4">
    <source>
        <dbReference type="ARBA" id="ARBA00023054"/>
    </source>
</evidence>
<evidence type="ECO:0000256" key="6">
    <source>
        <dbReference type="ARBA" id="ARBA00023273"/>
    </source>
</evidence>
<dbReference type="GO" id="GO:0036064">
    <property type="term" value="C:ciliary basal body"/>
    <property type="evidence" value="ECO:0007669"/>
    <property type="project" value="TreeGrafter"/>
</dbReference>
<dbReference type="FunCoup" id="A0A7N6ASZ3">
    <property type="interactions" value="539"/>
</dbReference>
<reference evidence="8" key="1">
    <citation type="submission" date="2021-04" db="EMBL/GenBank/DDBJ databases">
        <authorList>
            <consortium name="Wellcome Sanger Institute Data Sharing"/>
        </authorList>
    </citation>
    <scope>NUCLEOTIDE SEQUENCE [LARGE SCALE GENOMIC DNA]</scope>
</reference>
<keyword evidence="9" id="KW-1185">Reference proteome</keyword>
<comment type="subcellular location">
    <subcellularLocation>
        <location evidence="1">Cell projection</location>
        <location evidence="1">Cilium</location>
    </subcellularLocation>
</comment>
<evidence type="ECO:0000256" key="5">
    <source>
        <dbReference type="ARBA" id="ARBA00023069"/>
    </source>
</evidence>
<dbReference type="Proteomes" id="UP000265040">
    <property type="component" value="Chromosome 9"/>
</dbReference>
<accession>A0A7N6ASZ3</accession>
<dbReference type="PANTHER" id="PTHR31954">
    <property type="entry name" value="CILIA- AND FLAGELLA-ASSOCIATED PROTEIN 157"/>
    <property type="match status" value="1"/>
</dbReference>
<organism evidence="8 9">
    <name type="scientific">Anabas testudineus</name>
    <name type="common">Climbing perch</name>
    <name type="synonym">Anthias testudineus</name>
    <dbReference type="NCBI Taxonomy" id="64144"/>
    <lineage>
        <taxon>Eukaryota</taxon>
        <taxon>Metazoa</taxon>
        <taxon>Chordata</taxon>
        <taxon>Craniata</taxon>
        <taxon>Vertebrata</taxon>
        <taxon>Euteleostomi</taxon>
        <taxon>Actinopterygii</taxon>
        <taxon>Neopterygii</taxon>
        <taxon>Teleostei</taxon>
        <taxon>Neoteleostei</taxon>
        <taxon>Acanthomorphata</taxon>
        <taxon>Anabantaria</taxon>
        <taxon>Anabantiformes</taxon>
        <taxon>Anabantoidei</taxon>
        <taxon>Anabantidae</taxon>
        <taxon>Anabas</taxon>
    </lineage>
</organism>
<dbReference type="InterPro" id="IPR038844">
    <property type="entry name" value="CFAP157"/>
</dbReference>
<dbReference type="RefSeq" id="XP_026198451.1">
    <property type="nucleotide sequence ID" value="XM_026342666.1"/>
</dbReference>